<dbReference type="EMBL" id="VFES01000016">
    <property type="protein sequence ID" value="TWR63237.1"/>
    <property type="molecule type" value="Genomic_DNA"/>
</dbReference>
<dbReference type="Proteomes" id="UP000317267">
    <property type="component" value="Unassembled WGS sequence"/>
</dbReference>
<evidence type="ECO:0000313" key="2">
    <source>
        <dbReference type="EMBL" id="TWR63237.1"/>
    </source>
</evidence>
<accession>A0A5C5PHG7</accession>
<proteinExistence type="predicted"/>
<evidence type="ECO:0000256" key="1">
    <source>
        <dbReference type="SAM" id="MobiDB-lite"/>
    </source>
</evidence>
<dbReference type="AlphaFoldDB" id="A0A5C5PHG7"/>
<comment type="caution">
    <text evidence="2">The sequence shown here is derived from an EMBL/GenBank/DDBJ whole genome shotgun (WGS) entry which is preliminary data.</text>
</comment>
<feature type="region of interest" description="Disordered" evidence="1">
    <location>
        <begin position="1"/>
        <end position="20"/>
    </location>
</feature>
<organism evidence="2 3">
    <name type="scientific">Pseudomonas grimontii</name>
    <dbReference type="NCBI Taxonomy" id="129847"/>
    <lineage>
        <taxon>Bacteria</taxon>
        <taxon>Pseudomonadati</taxon>
        <taxon>Pseudomonadota</taxon>
        <taxon>Gammaproteobacteria</taxon>
        <taxon>Pseudomonadales</taxon>
        <taxon>Pseudomonadaceae</taxon>
        <taxon>Pseudomonas</taxon>
    </lineage>
</organism>
<evidence type="ECO:0000313" key="3">
    <source>
        <dbReference type="Proteomes" id="UP000317267"/>
    </source>
</evidence>
<name>A0A5C5PHG7_9PSED</name>
<evidence type="ECO:0008006" key="4">
    <source>
        <dbReference type="Google" id="ProtNLM"/>
    </source>
</evidence>
<gene>
    <name evidence="2" type="ORF">FIV39_23270</name>
</gene>
<protein>
    <recommendedName>
        <fullName evidence="4">YD repeat-containing protein</fullName>
    </recommendedName>
</protein>
<reference evidence="2 3" key="1">
    <citation type="submission" date="2019-06" db="EMBL/GenBank/DDBJ databases">
        <title>Pseudomonas bimorpha sp. nov. isolated from bovine raw milk and skim milk concentrate.</title>
        <authorList>
            <person name="Hofmann K."/>
            <person name="Huptas C."/>
            <person name="Doll E."/>
            <person name="Scherer S."/>
            <person name="Wenning M."/>
        </authorList>
    </citation>
    <scope>NUCLEOTIDE SEQUENCE [LARGE SCALE GENOMIC DNA]</scope>
    <source>
        <strain evidence="2 3">DSM 17515</strain>
    </source>
</reference>
<sequence>MKTQQPFQIKNSNLSDHPTYETLINTPNEQTATYRYDLLGRFAKKMSYFDDELIMELKPQNIVFDIPPTNDHASIVREPNENIPFSGSKIA</sequence>
<dbReference type="RefSeq" id="WP_143513855.1">
    <property type="nucleotide sequence ID" value="NZ_FNKM01000002.1"/>
</dbReference>
<dbReference type="OrthoDB" id="8481305at2"/>